<feature type="non-terminal residue" evidence="1">
    <location>
        <position position="1"/>
    </location>
</feature>
<name>A0A6V7HBB5_9HYME</name>
<protein>
    <submittedName>
        <fullName evidence="1">Uncharacterized protein</fullName>
    </submittedName>
</protein>
<accession>A0A6V7HBB5</accession>
<organism evidence="1 2">
    <name type="scientific">Heterotrigona itama</name>
    <dbReference type="NCBI Taxonomy" id="395501"/>
    <lineage>
        <taxon>Eukaryota</taxon>
        <taxon>Metazoa</taxon>
        <taxon>Ecdysozoa</taxon>
        <taxon>Arthropoda</taxon>
        <taxon>Hexapoda</taxon>
        <taxon>Insecta</taxon>
        <taxon>Pterygota</taxon>
        <taxon>Neoptera</taxon>
        <taxon>Endopterygota</taxon>
        <taxon>Hymenoptera</taxon>
        <taxon>Apocrita</taxon>
        <taxon>Aculeata</taxon>
        <taxon>Apoidea</taxon>
        <taxon>Anthophila</taxon>
        <taxon>Apidae</taxon>
        <taxon>Heterotrigona</taxon>
    </lineage>
</organism>
<evidence type="ECO:0000313" key="1">
    <source>
        <dbReference type="EMBL" id="CAD1476339.1"/>
    </source>
</evidence>
<reference evidence="1" key="1">
    <citation type="submission" date="2020-07" db="EMBL/GenBank/DDBJ databases">
        <authorList>
            <person name="Nazaruddin N."/>
        </authorList>
    </citation>
    <scope>NUCLEOTIDE SEQUENCE</scope>
</reference>
<proteinExistence type="predicted"/>
<dbReference type="AlphaFoldDB" id="A0A6V7HBB5"/>
<sequence length="47" mass="5068">DHHVRASQSTNRGARHAESVVADCRLTLSHVDVASHPFSSSRVVSSI</sequence>
<comment type="caution">
    <text evidence="1">The sequence shown here is derived from an EMBL/GenBank/DDBJ whole genome shotgun (WGS) entry which is preliminary data.</text>
</comment>
<dbReference type="Proteomes" id="UP000752696">
    <property type="component" value="Unassembled WGS sequence"/>
</dbReference>
<evidence type="ECO:0000313" key="2">
    <source>
        <dbReference type="Proteomes" id="UP000752696"/>
    </source>
</evidence>
<dbReference type="EMBL" id="CAJDYZ010009262">
    <property type="protein sequence ID" value="CAD1476339.1"/>
    <property type="molecule type" value="Genomic_DNA"/>
</dbReference>
<keyword evidence="2" id="KW-1185">Reference proteome</keyword>
<gene>
    <name evidence="1" type="ORF">MHI_LOCUS639167</name>
</gene>